<dbReference type="InterPro" id="IPR006146">
    <property type="entry name" value="5'-Nucleotdase_CS"/>
</dbReference>
<feature type="domain" description="5'-Nucleotidase C-terminal" evidence="2">
    <location>
        <begin position="389"/>
        <end position="548"/>
    </location>
</feature>
<dbReference type="InterPro" id="IPR029052">
    <property type="entry name" value="Metallo-depent_PP-like"/>
</dbReference>
<comment type="similarity">
    <text evidence="1">Belongs to the 5'-nucleotidase family.</text>
</comment>
<keyword evidence="1" id="KW-0547">Nucleotide-binding</keyword>
<dbReference type="SUPFAM" id="SSF55816">
    <property type="entry name" value="5'-nucleotidase (syn. UDP-sugar hydrolase), C-terminal domain"/>
    <property type="match status" value="1"/>
</dbReference>
<dbReference type="KEGG" id="mlz:F6J85_15070"/>
<organism evidence="3 4">
    <name type="scientific">Microbacterium lushaniae</name>
    <dbReference type="NCBI Taxonomy" id="2614639"/>
    <lineage>
        <taxon>Bacteria</taxon>
        <taxon>Bacillati</taxon>
        <taxon>Actinomycetota</taxon>
        <taxon>Actinomycetes</taxon>
        <taxon>Micrococcales</taxon>
        <taxon>Microbacteriaceae</taxon>
        <taxon>Microbacterium</taxon>
    </lineage>
</organism>
<evidence type="ECO:0000313" key="4">
    <source>
        <dbReference type="Proteomes" id="UP000325516"/>
    </source>
</evidence>
<dbReference type="Gene3D" id="3.90.780.10">
    <property type="entry name" value="5'-Nucleotidase, C-terminal domain"/>
    <property type="match status" value="1"/>
</dbReference>
<dbReference type="GO" id="GO:0008253">
    <property type="term" value="F:5'-nucleotidase activity"/>
    <property type="evidence" value="ECO:0007669"/>
    <property type="project" value="TreeGrafter"/>
</dbReference>
<dbReference type="GO" id="GO:0000166">
    <property type="term" value="F:nucleotide binding"/>
    <property type="evidence" value="ECO:0007669"/>
    <property type="project" value="UniProtKB-KW"/>
</dbReference>
<sequence length="607" mass="63115">MTSAGARRRAFVASVGAAVLTGSALAAPAVASEPAAPIDVQVLAITDLHGYLSPPADQANGTIATSDGRTLSVGGAAYLATHLDGASEGAGNSLRVSNGDSFTGWQWQVTMTRDEPTIEVMNALDIEVSTVGNHELDISEWFLADHMAEGACDGDPGMCFPQSDGTAFAGADFPFLAGNLTRTADGTRPFAASYVREVSGEGGVTRKVGVIGVTTPAVERIFASYQVGALQAGEMLDAVDAEAERLAAQGVNAIVVLAHEGASTTGTFDQCADVQGPIVELATHASPLVDVVVGGHWHTAFSCMLPGPDGTDRPVISPGHHGRLFADIRFDVDPVTGDVVPGTAAAVNVPVTRDVPADPEIAATVDYWNGVGAQRWADPLGAVTAEVSMTLDDTGESAMKNLVADAYRDIGGETWGTRPDLAIAEPYQVRGGISHAVGTNAADAPGRVLFGEAWSAQGRGSSIVTGRLTGAQIRDALEQQWRTDAAGAEQYVPLGLSGLTVVANPTQPVGQRVKSVRLDGRPLLAHHSYVVSMSSRLALGMDGFTALADPRDPVRSDMDYFAFTSWWGGQDVVTPPATDRVEFRCGKAWSRPGWPVLPPNVPGGPCG</sequence>
<dbReference type="RefSeq" id="WP_150926273.1">
    <property type="nucleotide sequence ID" value="NZ_CP044232.1"/>
</dbReference>
<dbReference type="InterPro" id="IPR006179">
    <property type="entry name" value="5_nucleotidase/apyrase"/>
</dbReference>
<keyword evidence="1" id="KW-0378">Hydrolase</keyword>
<dbReference type="GO" id="GO:0008768">
    <property type="term" value="F:UDP-sugar diphosphatase activity"/>
    <property type="evidence" value="ECO:0007669"/>
    <property type="project" value="TreeGrafter"/>
</dbReference>
<evidence type="ECO:0000259" key="2">
    <source>
        <dbReference type="Pfam" id="PF02872"/>
    </source>
</evidence>
<feature type="chain" id="PRO_5039744297" evidence="1">
    <location>
        <begin position="27"/>
        <end position="607"/>
    </location>
</feature>
<proteinExistence type="inferred from homology"/>
<protein>
    <submittedName>
        <fullName evidence="3">Bifunctional metallophosphatase/5'-nucleotidase</fullName>
    </submittedName>
</protein>
<evidence type="ECO:0000256" key="1">
    <source>
        <dbReference type="RuleBase" id="RU362119"/>
    </source>
</evidence>
<dbReference type="EMBL" id="CP044232">
    <property type="protein sequence ID" value="QEW04281.1"/>
    <property type="molecule type" value="Genomic_DNA"/>
</dbReference>
<name>A0A5J6L777_9MICO</name>
<gene>
    <name evidence="3" type="ORF">F6J85_15070</name>
</gene>
<dbReference type="PRINTS" id="PR01607">
    <property type="entry name" value="APYRASEFAMLY"/>
</dbReference>
<dbReference type="AlphaFoldDB" id="A0A5J6L777"/>
<dbReference type="Gene3D" id="3.60.21.10">
    <property type="match status" value="1"/>
</dbReference>
<dbReference type="GO" id="GO:0046872">
    <property type="term" value="F:metal ion binding"/>
    <property type="evidence" value="ECO:0007669"/>
    <property type="project" value="InterPro"/>
</dbReference>
<dbReference type="InterPro" id="IPR006311">
    <property type="entry name" value="TAT_signal"/>
</dbReference>
<dbReference type="SUPFAM" id="SSF56300">
    <property type="entry name" value="Metallo-dependent phosphatases"/>
    <property type="match status" value="1"/>
</dbReference>
<keyword evidence="1" id="KW-0732">Signal</keyword>
<dbReference type="PANTHER" id="PTHR11575">
    <property type="entry name" value="5'-NUCLEOTIDASE-RELATED"/>
    <property type="match status" value="1"/>
</dbReference>
<dbReference type="PANTHER" id="PTHR11575:SF24">
    <property type="entry name" value="5'-NUCLEOTIDASE"/>
    <property type="match status" value="1"/>
</dbReference>
<dbReference type="GO" id="GO:0009166">
    <property type="term" value="P:nucleotide catabolic process"/>
    <property type="evidence" value="ECO:0007669"/>
    <property type="project" value="InterPro"/>
</dbReference>
<dbReference type="Proteomes" id="UP000325516">
    <property type="component" value="Chromosome"/>
</dbReference>
<dbReference type="Pfam" id="PF02872">
    <property type="entry name" value="5_nucleotid_C"/>
    <property type="match status" value="1"/>
</dbReference>
<dbReference type="GO" id="GO:0030288">
    <property type="term" value="C:outer membrane-bounded periplasmic space"/>
    <property type="evidence" value="ECO:0007669"/>
    <property type="project" value="TreeGrafter"/>
</dbReference>
<feature type="signal peptide" evidence="1">
    <location>
        <begin position="1"/>
        <end position="26"/>
    </location>
</feature>
<keyword evidence="4" id="KW-1185">Reference proteome</keyword>
<accession>A0A5J6L777</accession>
<dbReference type="PROSITE" id="PS00785">
    <property type="entry name" value="5_NUCLEOTIDASE_1"/>
    <property type="match status" value="1"/>
</dbReference>
<reference evidence="4" key="1">
    <citation type="submission" date="2019-09" db="EMBL/GenBank/DDBJ databases">
        <title>Mumia zhuanghuii sp. nov. isolated from the intestinal contents of plateau pika (Ochotona curzoniae) in the Qinghai-Tibet plateau of China.</title>
        <authorList>
            <person name="Tian Z."/>
        </authorList>
    </citation>
    <scope>NUCLEOTIDE SEQUENCE [LARGE SCALE GENOMIC DNA]</scope>
    <source>
        <strain evidence="4">L-031</strain>
    </source>
</reference>
<dbReference type="InterPro" id="IPR008334">
    <property type="entry name" value="5'-Nucleotdase_C"/>
</dbReference>
<dbReference type="PROSITE" id="PS51318">
    <property type="entry name" value="TAT"/>
    <property type="match status" value="1"/>
</dbReference>
<dbReference type="InterPro" id="IPR036907">
    <property type="entry name" value="5'-Nucleotdase_C_sf"/>
</dbReference>
<evidence type="ECO:0000313" key="3">
    <source>
        <dbReference type="EMBL" id="QEW04281.1"/>
    </source>
</evidence>